<accession>A0A3M7PH59</accession>
<protein>
    <submittedName>
        <fullName evidence="1">Uncharacterized protein</fullName>
    </submittedName>
</protein>
<sequence>MKTGLFRSLLAVFSMFNKHQSQILANIKSKDKCRELVIYYQLFEEIKIILIIGKNNFEIKFQILTCLIIDFKLNNVISKLQKNLISLNYLKLIKRYSKIDLCYYINKPNL</sequence>
<evidence type="ECO:0000313" key="2">
    <source>
        <dbReference type="Proteomes" id="UP000276133"/>
    </source>
</evidence>
<organism evidence="1 2">
    <name type="scientific">Brachionus plicatilis</name>
    <name type="common">Marine rotifer</name>
    <name type="synonym">Brachionus muelleri</name>
    <dbReference type="NCBI Taxonomy" id="10195"/>
    <lineage>
        <taxon>Eukaryota</taxon>
        <taxon>Metazoa</taxon>
        <taxon>Spiralia</taxon>
        <taxon>Gnathifera</taxon>
        <taxon>Rotifera</taxon>
        <taxon>Eurotatoria</taxon>
        <taxon>Monogononta</taxon>
        <taxon>Pseudotrocha</taxon>
        <taxon>Ploima</taxon>
        <taxon>Brachionidae</taxon>
        <taxon>Brachionus</taxon>
    </lineage>
</organism>
<name>A0A3M7PH59_BRAPC</name>
<reference evidence="1 2" key="1">
    <citation type="journal article" date="2018" name="Sci. Rep.">
        <title>Genomic signatures of local adaptation to the degree of environmental predictability in rotifers.</title>
        <authorList>
            <person name="Franch-Gras L."/>
            <person name="Hahn C."/>
            <person name="Garcia-Roger E.M."/>
            <person name="Carmona M.J."/>
            <person name="Serra M."/>
            <person name="Gomez A."/>
        </authorList>
    </citation>
    <scope>NUCLEOTIDE SEQUENCE [LARGE SCALE GENOMIC DNA]</scope>
    <source>
        <strain evidence="1">HYR1</strain>
    </source>
</reference>
<comment type="caution">
    <text evidence="1">The sequence shown here is derived from an EMBL/GenBank/DDBJ whole genome shotgun (WGS) entry which is preliminary data.</text>
</comment>
<dbReference type="EMBL" id="REGN01011015">
    <property type="protein sequence ID" value="RMZ98054.1"/>
    <property type="molecule type" value="Genomic_DNA"/>
</dbReference>
<dbReference type="Proteomes" id="UP000276133">
    <property type="component" value="Unassembled WGS sequence"/>
</dbReference>
<evidence type="ECO:0000313" key="1">
    <source>
        <dbReference type="EMBL" id="RMZ98054.1"/>
    </source>
</evidence>
<keyword evidence="2" id="KW-1185">Reference proteome</keyword>
<proteinExistence type="predicted"/>
<gene>
    <name evidence="1" type="ORF">BpHYR1_024893</name>
</gene>
<dbReference type="AlphaFoldDB" id="A0A3M7PH59"/>